<organism evidence="2 3">
    <name type="scientific">Pleuronectes platessa</name>
    <name type="common">European plaice</name>
    <dbReference type="NCBI Taxonomy" id="8262"/>
    <lineage>
        <taxon>Eukaryota</taxon>
        <taxon>Metazoa</taxon>
        <taxon>Chordata</taxon>
        <taxon>Craniata</taxon>
        <taxon>Vertebrata</taxon>
        <taxon>Euteleostomi</taxon>
        <taxon>Actinopterygii</taxon>
        <taxon>Neopterygii</taxon>
        <taxon>Teleostei</taxon>
        <taxon>Neoteleostei</taxon>
        <taxon>Acanthomorphata</taxon>
        <taxon>Carangaria</taxon>
        <taxon>Pleuronectiformes</taxon>
        <taxon>Pleuronectoidei</taxon>
        <taxon>Pleuronectidae</taxon>
        <taxon>Pleuronectes</taxon>
    </lineage>
</organism>
<evidence type="ECO:0000313" key="3">
    <source>
        <dbReference type="Proteomes" id="UP001153269"/>
    </source>
</evidence>
<dbReference type="AlphaFoldDB" id="A0A9N7UZM0"/>
<comment type="caution">
    <text evidence="2">The sequence shown here is derived from an EMBL/GenBank/DDBJ whole genome shotgun (WGS) entry which is preliminary data.</text>
</comment>
<reference evidence="2" key="1">
    <citation type="submission" date="2020-03" db="EMBL/GenBank/DDBJ databases">
        <authorList>
            <person name="Weist P."/>
        </authorList>
    </citation>
    <scope>NUCLEOTIDE SEQUENCE</scope>
</reference>
<dbReference type="Proteomes" id="UP001153269">
    <property type="component" value="Unassembled WGS sequence"/>
</dbReference>
<proteinExistence type="predicted"/>
<evidence type="ECO:0000313" key="2">
    <source>
        <dbReference type="EMBL" id="CAB1439428.1"/>
    </source>
</evidence>
<gene>
    <name evidence="2" type="ORF">PLEPLA_LOCUS27220</name>
</gene>
<dbReference type="EMBL" id="CADEAL010002280">
    <property type="protein sequence ID" value="CAB1439428.1"/>
    <property type="molecule type" value="Genomic_DNA"/>
</dbReference>
<name>A0A9N7UZM0_PLEPL</name>
<protein>
    <submittedName>
        <fullName evidence="2">Uncharacterized protein</fullName>
    </submittedName>
</protein>
<feature type="region of interest" description="Disordered" evidence="1">
    <location>
        <begin position="76"/>
        <end position="116"/>
    </location>
</feature>
<keyword evidence="3" id="KW-1185">Reference proteome</keyword>
<accession>A0A9N7UZM0</accession>
<evidence type="ECO:0000256" key="1">
    <source>
        <dbReference type="SAM" id="MobiDB-lite"/>
    </source>
</evidence>
<sequence>MLYDPVSLLLLHFCITYLSPPSTLSIVPLLHLRRSFTCLLSLCHLATKTDVGVSNRRQREPPRYRSASSSWRLVQQHPAASLDSRLLTPLMTENAPPSTKSHDARPGVPSFPLAGPSSCQGDHHCKIRKLLPHPTELSSRRLNR</sequence>